<dbReference type="EMBL" id="PVTF01000008">
    <property type="protein sequence ID" value="PRY39015.1"/>
    <property type="molecule type" value="Genomic_DNA"/>
</dbReference>
<sequence length="246" mass="27763">MTIVFVHGVPETSVVWDVVRERLDEESVAVQLPGFGSPRPAAMRDNHDYAEWLAERLRHVEGPIDLVAHDWGSHLALRVVSAYDLPIRSWISDAGEAIHPDYTWHEGAQVIQSPDGAKFLEGLRKPHGSFEQFLVPRGIDAEVMAVIDEVADKTMTDTMYDLYRDATPNLYHYRDWGPQFAAAAAVPGLVVAPEDDPYGSLRLSRETAERLSAELVVLPGKSHYWMHQDPDAAVELMRKFWSRLDH</sequence>
<dbReference type="InterPro" id="IPR000073">
    <property type="entry name" value="AB_hydrolase_1"/>
</dbReference>
<evidence type="ECO:0000259" key="1">
    <source>
        <dbReference type="Pfam" id="PF12697"/>
    </source>
</evidence>
<accession>A0A2T0T019</accession>
<dbReference type="SUPFAM" id="SSF53474">
    <property type="entry name" value="alpha/beta-Hydrolases"/>
    <property type="match status" value="1"/>
</dbReference>
<dbReference type="OrthoDB" id="4540226at2"/>
<keyword evidence="3" id="KW-1185">Reference proteome</keyword>
<dbReference type="AlphaFoldDB" id="A0A2T0T019"/>
<dbReference type="RefSeq" id="WP_106190426.1">
    <property type="nucleotide sequence ID" value="NZ_PVTF01000008.1"/>
</dbReference>
<dbReference type="Gene3D" id="3.40.50.1820">
    <property type="entry name" value="alpha/beta hydrolase"/>
    <property type="match status" value="1"/>
</dbReference>
<name>A0A2T0T019_9PSEU</name>
<dbReference type="InterPro" id="IPR029058">
    <property type="entry name" value="AB_hydrolase_fold"/>
</dbReference>
<dbReference type="Pfam" id="PF12697">
    <property type="entry name" value="Abhydrolase_6"/>
    <property type="match status" value="1"/>
</dbReference>
<evidence type="ECO:0000313" key="2">
    <source>
        <dbReference type="EMBL" id="PRY39015.1"/>
    </source>
</evidence>
<dbReference type="Proteomes" id="UP000239494">
    <property type="component" value="Unassembled WGS sequence"/>
</dbReference>
<comment type="caution">
    <text evidence="2">The sequence shown here is derived from an EMBL/GenBank/DDBJ whole genome shotgun (WGS) entry which is preliminary data.</text>
</comment>
<evidence type="ECO:0000313" key="3">
    <source>
        <dbReference type="Proteomes" id="UP000239494"/>
    </source>
</evidence>
<gene>
    <name evidence="2" type="ORF">CLV43_108415</name>
</gene>
<dbReference type="PANTHER" id="PTHR43689:SF8">
    <property type="entry name" value="ALPHA_BETA-HYDROLASES SUPERFAMILY PROTEIN"/>
    <property type="match status" value="1"/>
</dbReference>
<proteinExistence type="predicted"/>
<organism evidence="2 3">
    <name type="scientific">Umezawaea tangerina</name>
    <dbReference type="NCBI Taxonomy" id="84725"/>
    <lineage>
        <taxon>Bacteria</taxon>
        <taxon>Bacillati</taxon>
        <taxon>Actinomycetota</taxon>
        <taxon>Actinomycetes</taxon>
        <taxon>Pseudonocardiales</taxon>
        <taxon>Pseudonocardiaceae</taxon>
        <taxon>Umezawaea</taxon>
    </lineage>
</organism>
<feature type="domain" description="AB hydrolase-1" evidence="1">
    <location>
        <begin position="3"/>
        <end position="234"/>
    </location>
</feature>
<dbReference type="GO" id="GO:0003824">
    <property type="term" value="F:catalytic activity"/>
    <property type="evidence" value="ECO:0007669"/>
    <property type="project" value="UniProtKB-ARBA"/>
</dbReference>
<protein>
    <submittedName>
        <fullName evidence="2">Pimeloyl-ACP methyl ester carboxylesterase</fullName>
    </submittedName>
</protein>
<dbReference type="PANTHER" id="PTHR43689">
    <property type="entry name" value="HYDROLASE"/>
    <property type="match status" value="1"/>
</dbReference>
<reference evidence="2 3" key="1">
    <citation type="submission" date="2018-03" db="EMBL/GenBank/DDBJ databases">
        <title>Genomic Encyclopedia of Archaeal and Bacterial Type Strains, Phase II (KMG-II): from individual species to whole genera.</title>
        <authorList>
            <person name="Goeker M."/>
        </authorList>
    </citation>
    <scope>NUCLEOTIDE SEQUENCE [LARGE SCALE GENOMIC DNA]</scope>
    <source>
        <strain evidence="2 3">DSM 44720</strain>
    </source>
</reference>